<sequence length="430" mass="48534">MKKKTIFALVDCNTYYVSCERVFNPKLENIPVIILSNNDGCAVALSKEAKNLGIKRGDPFFKVEKLLKKGKGVALSSNYSLYGDLSNRIMETLEGLCPQMEIYSIDEAFLNLSGLEHLGLDEYARFIKDKVRRDVGIPVSVGIAYTKVLAKVANWHAKKSTKAEGVLDLTDERYLDEALRRIPVGEIWGVGRRSAEKLKLMGIHTGLDLRDYPNERLILKVLTKTGRQVQDELRGINCFEIETTANIKKQIISSKSFGHGVSDKFEVREALASYVSRASEKLRGQGSSCRTLSIWLTTNPFSKTPQYFNEHSAKFLSPTSDTRRLIKEAFSLLDEIFREGFIYKKVGVSLSSLAEKEMGQLNFFEKSDDPKSESLMKVIDAINQREGRETIKPLACGVNPMWKMMCKKKSAHFTSRWSEILCIDIDKKVG</sequence>
<dbReference type="CDD" id="cd01700">
    <property type="entry name" value="PolY_Pol_V_umuC"/>
    <property type="match status" value="1"/>
</dbReference>
<dbReference type="Pfam" id="PF00817">
    <property type="entry name" value="IMS"/>
    <property type="match status" value="1"/>
</dbReference>
<keyword evidence="4" id="KW-0234">DNA repair</keyword>
<proteinExistence type="inferred from homology"/>
<dbReference type="EMBL" id="MAAO01000010">
    <property type="protein sequence ID" value="OUR94828.1"/>
    <property type="molecule type" value="Genomic_DNA"/>
</dbReference>
<feature type="domain" description="UmuC" evidence="6">
    <location>
        <begin position="7"/>
        <end position="191"/>
    </location>
</feature>
<evidence type="ECO:0000256" key="1">
    <source>
        <dbReference type="ARBA" id="ARBA00010945"/>
    </source>
</evidence>
<dbReference type="GO" id="GO:0009432">
    <property type="term" value="P:SOS response"/>
    <property type="evidence" value="ECO:0007669"/>
    <property type="project" value="UniProtKB-KW"/>
</dbReference>
<comment type="caution">
    <text evidence="7">The sequence shown here is derived from an EMBL/GenBank/DDBJ whole genome shotgun (WGS) entry which is preliminary data.</text>
</comment>
<dbReference type="GO" id="GO:0006281">
    <property type="term" value="P:DNA repair"/>
    <property type="evidence" value="ECO:0007669"/>
    <property type="project" value="UniProtKB-KW"/>
</dbReference>
<evidence type="ECO:0000256" key="5">
    <source>
        <dbReference type="ARBA" id="ARBA00023236"/>
    </source>
</evidence>
<dbReference type="Gene3D" id="3.40.1170.60">
    <property type="match status" value="1"/>
</dbReference>
<comment type="similarity">
    <text evidence="1">Belongs to the DNA polymerase type-Y family.</text>
</comment>
<dbReference type="PANTHER" id="PTHR11076:SF34">
    <property type="entry name" value="PROTEIN UMUC"/>
    <property type="match status" value="1"/>
</dbReference>
<dbReference type="AlphaFoldDB" id="A0A1Y5FA16"/>
<protein>
    <recommendedName>
        <fullName evidence="6">UmuC domain-containing protein</fullName>
    </recommendedName>
</protein>
<dbReference type="Gene3D" id="3.30.1490.100">
    <property type="entry name" value="DNA polymerase, Y-family, little finger domain"/>
    <property type="match status" value="1"/>
</dbReference>
<reference evidence="8" key="1">
    <citation type="journal article" date="2017" name="Proc. Natl. Acad. Sci. U.S.A.">
        <title>Simulation of Deepwater Horizon oil plume reveals substrate specialization within a complex community of hydrocarbon-degraders.</title>
        <authorList>
            <person name="Hu P."/>
            <person name="Dubinsky E.A."/>
            <person name="Probst A.J."/>
            <person name="Wang J."/>
            <person name="Sieber C.M.K."/>
            <person name="Tom L.M."/>
            <person name="Gardinali P."/>
            <person name="Banfield J.F."/>
            <person name="Atlas R.M."/>
            <person name="Andersen G.L."/>
        </authorList>
    </citation>
    <scope>NUCLEOTIDE SEQUENCE [LARGE SCALE GENOMIC DNA]</scope>
</reference>
<keyword evidence="5" id="KW-0742">SOS response</keyword>
<dbReference type="Pfam" id="PF11799">
    <property type="entry name" value="IMS_C"/>
    <property type="match status" value="1"/>
</dbReference>
<accession>A0A1Y5FA16</accession>
<dbReference type="Gene3D" id="1.10.150.20">
    <property type="entry name" value="5' to 3' exonuclease, C-terminal subdomain"/>
    <property type="match status" value="1"/>
</dbReference>
<dbReference type="SUPFAM" id="SSF100879">
    <property type="entry name" value="Lesion bypass DNA polymerase (Y-family), little finger domain"/>
    <property type="match status" value="1"/>
</dbReference>
<dbReference type="PANTHER" id="PTHR11076">
    <property type="entry name" value="DNA REPAIR POLYMERASE UMUC / TRANSFERASE FAMILY MEMBER"/>
    <property type="match status" value="1"/>
</dbReference>
<dbReference type="InterPro" id="IPR024728">
    <property type="entry name" value="PolY_HhH_motif"/>
</dbReference>
<evidence type="ECO:0000256" key="2">
    <source>
        <dbReference type="ARBA" id="ARBA00022763"/>
    </source>
</evidence>
<dbReference type="InterPro" id="IPR050116">
    <property type="entry name" value="DNA_polymerase-Y"/>
</dbReference>
<keyword evidence="2" id="KW-0227">DNA damage</keyword>
<dbReference type="GO" id="GO:0003887">
    <property type="term" value="F:DNA-directed DNA polymerase activity"/>
    <property type="evidence" value="ECO:0007669"/>
    <property type="project" value="TreeGrafter"/>
</dbReference>
<dbReference type="SUPFAM" id="SSF56672">
    <property type="entry name" value="DNA/RNA polymerases"/>
    <property type="match status" value="1"/>
</dbReference>
<dbReference type="InterPro" id="IPR001126">
    <property type="entry name" value="UmuC"/>
</dbReference>
<dbReference type="GO" id="GO:0005829">
    <property type="term" value="C:cytosol"/>
    <property type="evidence" value="ECO:0007669"/>
    <property type="project" value="TreeGrafter"/>
</dbReference>
<dbReference type="InterPro" id="IPR017961">
    <property type="entry name" value="DNA_pol_Y-fam_little_finger"/>
</dbReference>
<evidence type="ECO:0000259" key="6">
    <source>
        <dbReference type="PROSITE" id="PS50173"/>
    </source>
</evidence>
<evidence type="ECO:0000313" key="8">
    <source>
        <dbReference type="Proteomes" id="UP000196531"/>
    </source>
</evidence>
<evidence type="ECO:0000256" key="4">
    <source>
        <dbReference type="ARBA" id="ARBA00023204"/>
    </source>
</evidence>
<dbReference type="GO" id="GO:0042276">
    <property type="term" value="P:error-prone translesion synthesis"/>
    <property type="evidence" value="ECO:0007669"/>
    <property type="project" value="TreeGrafter"/>
</dbReference>
<name>A0A1Y5FA16_9BACT</name>
<organism evidence="7 8">
    <name type="scientific">Halobacteriovorax marinus</name>
    <dbReference type="NCBI Taxonomy" id="97084"/>
    <lineage>
        <taxon>Bacteria</taxon>
        <taxon>Pseudomonadati</taxon>
        <taxon>Bdellovibrionota</taxon>
        <taxon>Bacteriovoracia</taxon>
        <taxon>Bacteriovoracales</taxon>
        <taxon>Halobacteriovoraceae</taxon>
        <taxon>Halobacteriovorax</taxon>
    </lineage>
</organism>
<dbReference type="InterPro" id="IPR025188">
    <property type="entry name" value="DUF4113"/>
</dbReference>
<dbReference type="PROSITE" id="PS50173">
    <property type="entry name" value="UMUC"/>
    <property type="match status" value="1"/>
</dbReference>
<dbReference type="InterPro" id="IPR043502">
    <property type="entry name" value="DNA/RNA_pol_sf"/>
</dbReference>
<dbReference type="Pfam" id="PF13438">
    <property type="entry name" value="DUF4113"/>
    <property type="match status" value="1"/>
</dbReference>
<dbReference type="Gene3D" id="3.30.70.270">
    <property type="match status" value="1"/>
</dbReference>
<dbReference type="GO" id="GO:0003684">
    <property type="term" value="F:damaged DNA binding"/>
    <property type="evidence" value="ECO:0007669"/>
    <property type="project" value="InterPro"/>
</dbReference>
<evidence type="ECO:0000256" key="3">
    <source>
        <dbReference type="ARBA" id="ARBA00023199"/>
    </source>
</evidence>
<dbReference type="Proteomes" id="UP000196531">
    <property type="component" value="Unassembled WGS sequence"/>
</dbReference>
<dbReference type="Pfam" id="PF11798">
    <property type="entry name" value="IMS_HHH"/>
    <property type="match status" value="1"/>
</dbReference>
<evidence type="ECO:0000313" key="7">
    <source>
        <dbReference type="EMBL" id="OUR94828.1"/>
    </source>
</evidence>
<dbReference type="InterPro" id="IPR036775">
    <property type="entry name" value="DNA_pol_Y-fam_lit_finger_sf"/>
</dbReference>
<keyword evidence="3" id="KW-0741">SOS mutagenesis</keyword>
<gene>
    <name evidence="7" type="ORF">A9Q84_17110</name>
</gene>
<dbReference type="InterPro" id="IPR043128">
    <property type="entry name" value="Rev_trsase/Diguanyl_cyclase"/>
</dbReference>